<evidence type="ECO:0000256" key="9">
    <source>
        <dbReference type="ARBA" id="ARBA00071648"/>
    </source>
</evidence>
<dbReference type="GO" id="GO:0006096">
    <property type="term" value="P:glycolytic process"/>
    <property type="evidence" value="ECO:0007669"/>
    <property type="project" value="UniProtKB-UniRule"/>
</dbReference>
<reference evidence="16 17" key="2">
    <citation type="journal article" date="2010" name="Stand. Genomic Sci.">
        <title>Complete genome sequence of Desulfohalobium retbaense type strain (HR(100)).</title>
        <authorList>
            <person name="Spring S."/>
            <person name="Nolan M."/>
            <person name="Lapidus A."/>
            <person name="Glavina Del Rio T."/>
            <person name="Copeland A."/>
            <person name="Tice H."/>
            <person name="Cheng J.F."/>
            <person name="Lucas S."/>
            <person name="Land M."/>
            <person name="Chen F."/>
            <person name="Bruce D."/>
            <person name="Goodwin L."/>
            <person name="Pitluck S."/>
            <person name="Ivanova N."/>
            <person name="Mavromatis K."/>
            <person name="Mikhailova N."/>
            <person name="Pati A."/>
            <person name="Chen A."/>
            <person name="Palaniappan K."/>
            <person name="Hauser L."/>
            <person name="Chang Y.J."/>
            <person name="Jeffries C.D."/>
            <person name="Munk C."/>
            <person name="Kiss H."/>
            <person name="Chain P."/>
            <person name="Han C."/>
            <person name="Brettin T."/>
            <person name="Detter J.C."/>
            <person name="Schuler E."/>
            <person name="Goker M."/>
            <person name="Rohde M."/>
            <person name="Bristow J."/>
            <person name="Eisen J.A."/>
            <person name="Markowitz V."/>
            <person name="Hugenholtz P."/>
            <person name="Kyrpides N.C."/>
            <person name="Klenk H.P."/>
        </authorList>
    </citation>
    <scope>NUCLEOTIDE SEQUENCE [LARGE SCALE GENOMIC DNA]</scope>
    <source>
        <strain evidence="17">ATCC 49802 / DSM 20745 / S 6022</strain>
    </source>
</reference>
<dbReference type="Pfam" id="PF01676">
    <property type="entry name" value="Metalloenzyme"/>
    <property type="match status" value="1"/>
</dbReference>
<reference evidence="17" key="1">
    <citation type="submission" date="2009-11" db="EMBL/GenBank/DDBJ databases">
        <title>The complete chromosome 1 of Sphaerobacter thermophilus DSM 20745.</title>
        <authorList>
            <person name="Lucas S."/>
            <person name="Copeland A."/>
            <person name="Lapidus A."/>
            <person name="Glavina del Rio T."/>
            <person name="Dalin E."/>
            <person name="Tice H."/>
            <person name="Bruce D."/>
            <person name="Goodwin L."/>
            <person name="Pitluck S."/>
            <person name="Kyrpides N."/>
            <person name="Mavromatis K."/>
            <person name="Ivanova N."/>
            <person name="Mikhailova N."/>
            <person name="LaButti K.M."/>
            <person name="Clum A."/>
            <person name="Sun H.I."/>
            <person name="Brettin T."/>
            <person name="Detter J.C."/>
            <person name="Han C."/>
            <person name="Larimer F."/>
            <person name="Land M."/>
            <person name="Hauser L."/>
            <person name="Markowitz V."/>
            <person name="Cheng J.F."/>
            <person name="Hugenholtz P."/>
            <person name="Woyke T."/>
            <person name="Wu D."/>
            <person name="Steenblock K."/>
            <person name="Schneider S."/>
            <person name="Pukall R."/>
            <person name="Goeker M."/>
            <person name="Klenk H.P."/>
            <person name="Eisen J.A."/>
        </authorList>
    </citation>
    <scope>NUCLEOTIDE SEQUENCE [LARGE SCALE GENOMIC DNA]</scope>
    <source>
        <strain evidence="17">ATCC 49802 / DSM 20745 / S 6022</strain>
    </source>
</reference>
<evidence type="ECO:0000256" key="6">
    <source>
        <dbReference type="ARBA" id="ARBA00023152"/>
    </source>
</evidence>
<evidence type="ECO:0000256" key="2">
    <source>
        <dbReference type="ARBA" id="ARBA00004798"/>
    </source>
</evidence>
<dbReference type="FunCoup" id="D1C4D1">
    <property type="interactions" value="334"/>
</dbReference>
<dbReference type="SUPFAM" id="SSF53649">
    <property type="entry name" value="Alkaline phosphatase-like"/>
    <property type="match status" value="1"/>
</dbReference>
<proteinExistence type="inferred from homology"/>
<dbReference type="AlphaFoldDB" id="D1C4D1"/>
<feature type="binding site" evidence="10 12">
    <location>
        <position position="185"/>
    </location>
    <ligand>
        <name>substrate</name>
    </ligand>
</feature>
<dbReference type="Pfam" id="PF06415">
    <property type="entry name" value="iPGM_N"/>
    <property type="match status" value="1"/>
</dbReference>
<dbReference type="GO" id="GO:0004619">
    <property type="term" value="F:phosphoglycerate mutase activity"/>
    <property type="evidence" value="ECO:0007669"/>
    <property type="project" value="UniProtKB-UniRule"/>
</dbReference>
<evidence type="ECO:0000259" key="15">
    <source>
        <dbReference type="Pfam" id="PF06415"/>
    </source>
</evidence>
<sequence>MAYRPVVLVILDGWANGPDFPGNAVRAARTPVMDRLTAVYPTTELRCSGRDVGLPDGQMGNSEVGHLNLGAGFVVYQWITRIDAAIEDGSLYANPALLGAIEHARQRGSKLHLMGLVSDGGVHSHQRHLYALLDLAHRHGLEQVFIHVFTDGRDTPPDSGAGFVQQLLDEAARIGTGRVATISGRYYAMDRDKRWDRTQKAYQAIVSGTGVPRYDPVEAIRASYDAGVTDEFIVPVVLMDEGRPVATLDDGDAVIFFNFRADRARQLTQAITDPGFTGFARDKIPQDLYFVTMTEYERDFDLPIAFPPQDVVRPLARVISDAGLRQYHTAETEKYAHVTYFFNGGREEPFPGEDRVLIPSPKVATYDLQPEMSALPLTDATLEAIESDQYDFIIINYANPDMVGHTGSFEAAVKAVETVDGCVGRLVEATLARGGVALVTADHGNADEMLIPGTQEVWTAHTTNPVPFVLVAPDDSPLRTASLRTGGRLADVAPTVLDVMGIPQPEEMTGRSLILRPGK</sequence>
<dbReference type="eggNOG" id="COG0696">
    <property type="taxonomic scope" value="Bacteria"/>
</dbReference>
<dbReference type="PIRSF" id="PIRSF001492">
    <property type="entry name" value="IPGAM"/>
    <property type="match status" value="1"/>
</dbReference>
<dbReference type="GO" id="GO:0005829">
    <property type="term" value="C:cytosol"/>
    <property type="evidence" value="ECO:0007669"/>
    <property type="project" value="TreeGrafter"/>
</dbReference>
<keyword evidence="7 10" id="KW-0464">Manganese</keyword>
<dbReference type="EMBL" id="CP001823">
    <property type="protein sequence ID" value="ACZ39098.1"/>
    <property type="molecule type" value="Genomic_DNA"/>
</dbReference>
<feature type="binding site" evidence="10 12">
    <location>
        <begin position="153"/>
        <end position="154"/>
    </location>
    <ligand>
        <name>substrate</name>
    </ligand>
</feature>
<name>D1C4D1_SPHTD</name>
<feature type="active site" description="Phosphoserine intermediate" evidence="10 11">
    <location>
        <position position="62"/>
    </location>
</feature>
<evidence type="ECO:0000259" key="14">
    <source>
        <dbReference type="Pfam" id="PF01676"/>
    </source>
</evidence>
<accession>D1C4D1</accession>
<dbReference type="KEGG" id="sti:Sthe_1664"/>
<feature type="binding site" evidence="10 13">
    <location>
        <position position="12"/>
    </location>
    <ligand>
        <name>Mn(2+)</name>
        <dbReference type="ChEBI" id="CHEBI:29035"/>
        <label>2</label>
    </ligand>
</feature>
<dbReference type="PANTHER" id="PTHR31637:SF0">
    <property type="entry name" value="2,3-BISPHOSPHOGLYCERATE-INDEPENDENT PHOSPHOGLYCERATE MUTASE"/>
    <property type="match status" value="1"/>
</dbReference>
<comment type="pathway">
    <text evidence="2 10">Carbohydrate degradation; glycolysis; pyruvate from D-glyceraldehyde 3-phosphate: step 3/5.</text>
</comment>
<dbReference type="InterPro" id="IPR006124">
    <property type="entry name" value="Metalloenzyme"/>
</dbReference>
<dbReference type="SUPFAM" id="SSF64158">
    <property type="entry name" value="2,3-Bisphosphoglycerate-independent phosphoglycerate mutase, substrate-binding domain"/>
    <property type="match status" value="1"/>
</dbReference>
<dbReference type="NCBIfam" id="TIGR01307">
    <property type="entry name" value="pgm_bpd_ind"/>
    <property type="match status" value="1"/>
</dbReference>
<dbReference type="PANTHER" id="PTHR31637">
    <property type="entry name" value="2,3-BISPHOSPHOGLYCERATE-INDEPENDENT PHOSPHOGLYCERATE MUTASE"/>
    <property type="match status" value="1"/>
</dbReference>
<dbReference type="CDD" id="cd16010">
    <property type="entry name" value="iPGM"/>
    <property type="match status" value="1"/>
</dbReference>
<feature type="binding site" evidence="10 13">
    <location>
        <position position="461"/>
    </location>
    <ligand>
        <name>Mn(2+)</name>
        <dbReference type="ChEBI" id="CHEBI:29035"/>
        <label>1</label>
    </ligand>
</feature>
<feature type="domain" description="Metalloenzyme" evidence="14">
    <location>
        <begin position="5"/>
        <end position="503"/>
    </location>
</feature>
<comment type="function">
    <text evidence="10">Catalyzes the interconversion of 2-phosphoglycerate and 3-phosphoglycerate.</text>
</comment>
<evidence type="ECO:0000256" key="4">
    <source>
        <dbReference type="ARBA" id="ARBA00012026"/>
    </source>
</evidence>
<keyword evidence="8 10" id="KW-0413">Isomerase</keyword>
<evidence type="ECO:0000256" key="1">
    <source>
        <dbReference type="ARBA" id="ARBA00000370"/>
    </source>
</evidence>
<dbReference type="GO" id="GO:0030145">
    <property type="term" value="F:manganese ion binding"/>
    <property type="evidence" value="ECO:0007669"/>
    <property type="project" value="UniProtKB-UniRule"/>
</dbReference>
<evidence type="ECO:0000256" key="8">
    <source>
        <dbReference type="ARBA" id="ARBA00023235"/>
    </source>
</evidence>
<comment type="catalytic activity">
    <reaction evidence="1 10">
        <text>(2R)-2-phosphoglycerate = (2R)-3-phosphoglycerate</text>
        <dbReference type="Rhea" id="RHEA:15901"/>
        <dbReference type="ChEBI" id="CHEBI:58272"/>
        <dbReference type="ChEBI" id="CHEBI:58289"/>
        <dbReference type="EC" id="5.4.2.12"/>
    </reaction>
</comment>
<comment type="subunit">
    <text evidence="10">Monomer.</text>
</comment>
<feature type="binding site" evidence="10 12">
    <location>
        <position position="191"/>
    </location>
    <ligand>
        <name>substrate</name>
    </ligand>
</feature>
<dbReference type="RefSeq" id="WP_012872145.1">
    <property type="nucleotide sequence ID" value="NC_013523.1"/>
</dbReference>
<evidence type="ECO:0000313" key="17">
    <source>
        <dbReference type="Proteomes" id="UP000002027"/>
    </source>
</evidence>
<feature type="binding site" evidence="10 12">
    <location>
        <position position="334"/>
    </location>
    <ligand>
        <name>substrate</name>
    </ligand>
</feature>
<evidence type="ECO:0000256" key="3">
    <source>
        <dbReference type="ARBA" id="ARBA00008819"/>
    </source>
</evidence>
<dbReference type="InterPro" id="IPR005995">
    <property type="entry name" value="Pgm_bpd_ind"/>
</dbReference>
<dbReference type="Proteomes" id="UP000002027">
    <property type="component" value="Chromosome 1"/>
</dbReference>
<feature type="binding site" evidence="10 12">
    <location>
        <begin position="260"/>
        <end position="263"/>
    </location>
    <ligand>
        <name>substrate</name>
    </ligand>
</feature>
<evidence type="ECO:0000256" key="10">
    <source>
        <dbReference type="HAMAP-Rule" id="MF_01038"/>
    </source>
</evidence>
<feature type="binding site" evidence="10 13">
    <location>
        <position position="443"/>
    </location>
    <ligand>
        <name>Mn(2+)</name>
        <dbReference type="ChEBI" id="CHEBI:29035"/>
        <label>2</label>
    </ligand>
</feature>
<dbReference type="HOGENOM" id="CLU_026099_2_0_0"/>
<evidence type="ECO:0000256" key="12">
    <source>
        <dbReference type="PIRSR" id="PIRSR001492-2"/>
    </source>
</evidence>
<dbReference type="InterPro" id="IPR036646">
    <property type="entry name" value="PGAM_B_sf"/>
</dbReference>
<dbReference type="GO" id="GO:0006007">
    <property type="term" value="P:glucose catabolic process"/>
    <property type="evidence" value="ECO:0007669"/>
    <property type="project" value="InterPro"/>
</dbReference>
<protein>
    <recommendedName>
        <fullName evidence="9 10">2,3-bisphosphoglycerate-independent phosphoglycerate mutase</fullName>
        <shortName evidence="10">BPG-independent PGAM</shortName>
        <shortName evidence="10">Phosphoglyceromutase</shortName>
        <shortName evidence="10">iPGM</shortName>
        <ecNumber evidence="4 10">5.4.2.12</ecNumber>
    </recommendedName>
</protein>
<dbReference type="FunFam" id="3.40.1450.10:FF:000001">
    <property type="entry name" value="2,3-bisphosphoglycerate-independent phosphoglycerate mutase"/>
    <property type="match status" value="1"/>
</dbReference>
<dbReference type="Gene3D" id="3.40.720.10">
    <property type="entry name" value="Alkaline Phosphatase, subunit A"/>
    <property type="match status" value="1"/>
</dbReference>
<keyword evidence="17" id="KW-1185">Reference proteome</keyword>
<dbReference type="Gene3D" id="3.40.1450.10">
    <property type="entry name" value="BPG-independent phosphoglycerate mutase, domain B"/>
    <property type="match status" value="1"/>
</dbReference>
<dbReference type="STRING" id="479434.Sthe_1664"/>
<keyword evidence="5 10" id="KW-0479">Metal-binding</keyword>
<evidence type="ECO:0000256" key="11">
    <source>
        <dbReference type="PIRSR" id="PIRSR001492-1"/>
    </source>
</evidence>
<dbReference type="InParanoid" id="D1C4D1"/>
<gene>
    <name evidence="10" type="primary">gpmI</name>
    <name evidence="16" type="ordered locus">Sthe_1664</name>
</gene>
<evidence type="ECO:0000256" key="5">
    <source>
        <dbReference type="ARBA" id="ARBA00022723"/>
    </source>
</evidence>
<evidence type="ECO:0000256" key="13">
    <source>
        <dbReference type="PIRSR" id="PIRSR001492-3"/>
    </source>
</evidence>
<evidence type="ECO:0000256" key="7">
    <source>
        <dbReference type="ARBA" id="ARBA00023211"/>
    </source>
</evidence>
<feature type="binding site" evidence="10 13">
    <location>
        <position position="62"/>
    </location>
    <ligand>
        <name>Mn(2+)</name>
        <dbReference type="ChEBI" id="CHEBI:29035"/>
        <label>2</label>
    </ligand>
</feature>
<dbReference type="OrthoDB" id="9800863at2"/>
<keyword evidence="6 10" id="KW-0324">Glycolysis</keyword>
<dbReference type="HAMAP" id="MF_01038">
    <property type="entry name" value="GpmI"/>
    <property type="match status" value="1"/>
</dbReference>
<comment type="similarity">
    <text evidence="3 10">Belongs to the BPG-independent phosphoglycerate mutase family.</text>
</comment>
<dbReference type="EC" id="5.4.2.12" evidence="4 10"/>
<dbReference type="UniPathway" id="UPA00109">
    <property type="reaction ID" value="UER00186"/>
</dbReference>
<feature type="binding site" evidence="10 12">
    <location>
        <position position="123"/>
    </location>
    <ligand>
        <name>substrate</name>
    </ligand>
</feature>
<feature type="domain" description="BPG-independent PGAM N-terminal" evidence="15">
    <location>
        <begin position="82"/>
        <end position="297"/>
    </location>
</feature>
<dbReference type="InterPro" id="IPR017850">
    <property type="entry name" value="Alkaline_phosphatase_core_sf"/>
</dbReference>
<dbReference type="InterPro" id="IPR011258">
    <property type="entry name" value="BPG-indep_PGM_N"/>
</dbReference>
<feature type="binding site" evidence="10 13">
    <location>
        <position position="405"/>
    </location>
    <ligand>
        <name>Mn(2+)</name>
        <dbReference type="ChEBI" id="CHEBI:29035"/>
        <label>1</label>
    </ligand>
</feature>
<feature type="binding site" evidence="10 13">
    <location>
        <position position="401"/>
    </location>
    <ligand>
        <name>Mn(2+)</name>
        <dbReference type="ChEBI" id="CHEBI:29035"/>
        <label>1</label>
    </ligand>
</feature>
<comment type="cofactor">
    <cofactor evidence="10">
        <name>Mn(2+)</name>
        <dbReference type="ChEBI" id="CHEBI:29035"/>
    </cofactor>
    <text evidence="10">Binds 2 manganese ions per subunit.</text>
</comment>
<feature type="binding site" evidence="10 13">
    <location>
        <position position="442"/>
    </location>
    <ligand>
        <name>Mn(2+)</name>
        <dbReference type="ChEBI" id="CHEBI:29035"/>
        <label>2</label>
    </ligand>
</feature>
<evidence type="ECO:0000313" key="16">
    <source>
        <dbReference type="EMBL" id="ACZ39098.1"/>
    </source>
</evidence>
<organism evidence="16 17">
    <name type="scientific">Sphaerobacter thermophilus (strain ATCC 49802 / DSM 20745 / KCCM 41009 / NCIMB 13125 / S 6022)</name>
    <dbReference type="NCBI Taxonomy" id="479434"/>
    <lineage>
        <taxon>Bacteria</taxon>
        <taxon>Pseudomonadati</taxon>
        <taxon>Thermomicrobiota</taxon>
        <taxon>Thermomicrobia</taxon>
        <taxon>Sphaerobacterales</taxon>
        <taxon>Sphaerobacterineae</taxon>
        <taxon>Sphaerobacteraceae</taxon>
        <taxon>Sphaerobacter</taxon>
    </lineage>
</organism>